<dbReference type="PANTHER" id="PTHR43280:SF2">
    <property type="entry name" value="HTH-TYPE TRANSCRIPTIONAL REGULATOR EXSA"/>
    <property type="match status" value="1"/>
</dbReference>
<proteinExistence type="predicted"/>
<evidence type="ECO:0000313" key="5">
    <source>
        <dbReference type="EMBL" id="TFE87091.1"/>
    </source>
</evidence>
<comment type="caution">
    <text evidence="5">The sequence shown here is derived from an EMBL/GenBank/DDBJ whole genome shotgun (WGS) entry which is preliminary data.</text>
</comment>
<dbReference type="Gene3D" id="1.10.10.60">
    <property type="entry name" value="Homeodomain-like"/>
    <property type="match status" value="2"/>
</dbReference>
<keyword evidence="6" id="KW-1185">Reference proteome</keyword>
<dbReference type="OrthoDB" id="192171at2"/>
<keyword evidence="1" id="KW-0805">Transcription regulation</keyword>
<dbReference type="SUPFAM" id="SSF46689">
    <property type="entry name" value="Homeodomain-like"/>
    <property type="match status" value="2"/>
</dbReference>
<dbReference type="InterPro" id="IPR018062">
    <property type="entry name" value="HTH_AraC-typ_CS"/>
</dbReference>
<evidence type="ECO:0000256" key="3">
    <source>
        <dbReference type="ARBA" id="ARBA00023163"/>
    </source>
</evidence>
<dbReference type="InterPro" id="IPR020449">
    <property type="entry name" value="Tscrpt_reg_AraC-type_HTH"/>
</dbReference>
<dbReference type="AlphaFoldDB" id="A0A4Y8Q144"/>
<keyword evidence="2" id="KW-0238">DNA-binding</keyword>
<evidence type="ECO:0000259" key="4">
    <source>
        <dbReference type="PROSITE" id="PS01124"/>
    </source>
</evidence>
<sequence length="286" mass="33315">MANSKFPLFQQNFVLQARSKIHHWDGTGPLSIKTFRNGRAYYKTKLGHYAVESDSYLLLNEGEHYAIAIESETEVESFCVFFKAGFADEFHSEIHLGVEKSLDDPFSESKHPLHFYTKSYQHSHLITPIIENFKKSLPVLGSENLWVDEQYQNLMQALVNVHLKISQEIDALPGIRPATREELFRRLTLAYEYLHAYYNQNVSLEEVSRVSCISKNHLIRNFRHFFKKTPHQFIIEKRILEAQRLLSQTESSVTEISSSMGFKNVSSFNKVFKQRTGFSPQVFRKK</sequence>
<evidence type="ECO:0000313" key="6">
    <source>
        <dbReference type="Proteomes" id="UP000298246"/>
    </source>
</evidence>
<reference evidence="5 6" key="1">
    <citation type="submission" date="2017-03" db="EMBL/GenBank/DDBJ databases">
        <title>Isolation of Levoglucosan Utilizing Bacteria.</title>
        <authorList>
            <person name="Arya A.S."/>
        </authorList>
    </citation>
    <scope>NUCLEOTIDE SEQUENCE [LARGE SCALE GENOMIC DNA]</scope>
    <source>
        <strain evidence="5 6">MEC069</strain>
    </source>
</reference>
<dbReference type="EMBL" id="MYFO01000015">
    <property type="protein sequence ID" value="TFE87091.1"/>
    <property type="molecule type" value="Genomic_DNA"/>
</dbReference>
<dbReference type="InterPro" id="IPR018060">
    <property type="entry name" value="HTH_AraC"/>
</dbReference>
<evidence type="ECO:0000256" key="1">
    <source>
        <dbReference type="ARBA" id="ARBA00023015"/>
    </source>
</evidence>
<dbReference type="SMART" id="SM00342">
    <property type="entry name" value="HTH_ARAC"/>
    <property type="match status" value="1"/>
</dbReference>
<dbReference type="Proteomes" id="UP000298246">
    <property type="component" value="Unassembled WGS sequence"/>
</dbReference>
<keyword evidence="3" id="KW-0804">Transcription</keyword>
<dbReference type="PROSITE" id="PS01124">
    <property type="entry name" value="HTH_ARAC_FAMILY_2"/>
    <property type="match status" value="1"/>
</dbReference>
<dbReference type="InterPro" id="IPR009057">
    <property type="entry name" value="Homeodomain-like_sf"/>
</dbReference>
<gene>
    <name evidence="5" type="ORF">B5M42_13065</name>
</gene>
<dbReference type="PRINTS" id="PR00032">
    <property type="entry name" value="HTHARAC"/>
</dbReference>
<name>A0A4Y8Q144_9BACL</name>
<dbReference type="PANTHER" id="PTHR43280">
    <property type="entry name" value="ARAC-FAMILY TRANSCRIPTIONAL REGULATOR"/>
    <property type="match status" value="1"/>
</dbReference>
<protein>
    <recommendedName>
        <fullName evidence="4">HTH araC/xylS-type domain-containing protein</fullName>
    </recommendedName>
</protein>
<evidence type="ECO:0000256" key="2">
    <source>
        <dbReference type="ARBA" id="ARBA00023125"/>
    </source>
</evidence>
<accession>A0A4Y8Q144</accession>
<feature type="domain" description="HTH araC/xylS-type" evidence="4">
    <location>
        <begin position="188"/>
        <end position="286"/>
    </location>
</feature>
<dbReference type="PROSITE" id="PS00041">
    <property type="entry name" value="HTH_ARAC_FAMILY_1"/>
    <property type="match status" value="1"/>
</dbReference>
<dbReference type="GO" id="GO:0043565">
    <property type="term" value="F:sequence-specific DNA binding"/>
    <property type="evidence" value="ECO:0007669"/>
    <property type="project" value="InterPro"/>
</dbReference>
<dbReference type="Pfam" id="PF12833">
    <property type="entry name" value="HTH_18"/>
    <property type="match status" value="1"/>
</dbReference>
<dbReference type="RefSeq" id="WP_134753514.1">
    <property type="nucleotide sequence ID" value="NZ_MYFO02000013.1"/>
</dbReference>
<dbReference type="GO" id="GO:0003700">
    <property type="term" value="F:DNA-binding transcription factor activity"/>
    <property type="evidence" value="ECO:0007669"/>
    <property type="project" value="InterPro"/>
</dbReference>
<organism evidence="5 6">
    <name type="scientific">Paenibacillus athensensis</name>
    <dbReference type="NCBI Taxonomy" id="1967502"/>
    <lineage>
        <taxon>Bacteria</taxon>
        <taxon>Bacillati</taxon>
        <taxon>Bacillota</taxon>
        <taxon>Bacilli</taxon>
        <taxon>Bacillales</taxon>
        <taxon>Paenibacillaceae</taxon>
        <taxon>Paenibacillus</taxon>
    </lineage>
</organism>